<organism evidence="13 14">
    <name type="scientific">Stenotrophomonas humi</name>
    <dbReference type="NCBI Taxonomy" id="405444"/>
    <lineage>
        <taxon>Bacteria</taxon>
        <taxon>Pseudomonadati</taxon>
        <taxon>Pseudomonadota</taxon>
        <taxon>Gammaproteobacteria</taxon>
        <taxon>Lysobacterales</taxon>
        <taxon>Lysobacteraceae</taxon>
        <taxon>Stenotrophomonas</taxon>
    </lineage>
</organism>
<dbReference type="Proteomes" id="UP000050864">
    <property type="component" value="Unassembled WGS sequence"/>
</dbReference>
<keyword evidence="8 11" id="KW-0460">Magnesium</keyword>
<comment type="caution">
    <text evidence="13">The sequence shown here is derived from an EMBL/GenBank/DDBJ whole genome shotgun (WGS) entry which is preliminary data.</text>
</comment>
<dbReference type="PIRSF" id="PIRSF006268">
    <property type="entry name" value="ApbE"/>
    <property type="match status" value="1"/>
</dbReference>
<feature type="binding site" evidence="12">
    <location>
        <position position="276"/>
    </location>
    <ligand>
        <name>Mg(2+)</name>
        <dbReference type="ChEBI" id="CHEBI:18420"/>
    </ligand>
</feature>
<dbReference type="STRING" id="405444.ABB26_06180"/>
<comment type="catalytic activity">
    <reaction evidence="10 11">
        <text>L-threonyl-[protein] + FAD = FMN-L-threonyl-[protein] + AMP + H(+)</text>
        <dbReference type="Rhea" id="RHEA:36847"/>
        <dbReference type="Rhea" id="RHEA-COMP:11060"/>
        <dbReference type="Rhea" id="RHEA-COMP:11061"/>
        <dbReference type="ChEBI" id="CHEBI:15378"/>
        <dbReference type="ChEBI" id="CHEBI:30013"/>
        <dbReference type="ChEBI" id="CHEBI:57692"/>
        <dbReference type="ChEBI" id="CHEBI:74257"/>
        <dbReference type="ChEBI" id="CHEBI:456215"/>
        <dbReference type="EC" id="2.7.1.180"/>
    </reaction>
</comment>
<keyword evidence="7 11" id="KW-0274">FAD</keyword>
<dbReference type="InterPro" id="IPR003374">
    <property type="entry name" value="ApbE-like_sf"/>
</dbReference>
<dbReference type="PANTHER" id="PTHR30040:SF2">
    <property type="entry name" value="FAD:PROTEIN FMN TRANSFERASE"/>
    <property type="match status" value="1"/>
</dbReference>
<evidence type="ECO:0000313" key="13">
    <source>
        <dbReference type="EMBL" id="KRG64936.1"/>
    </source>
</evidence>
<proteinExistence type="inferred from homology"/>
<evidence type="ECO:0000256" key="8">
    <source>
        <dbReference type="ARBA" id="ARBA00022842"/>
    </source>
</evidence>
<evidence type="ECO:0000256" key="4">
    <source>
        <dbReference type="ARBA" id="ARBA00022630"/>
    </source>
</evidence>
<dbReference type="EMBL" id="LDJI01000011">
    <property type="protein sequence ID" value="KRG64936.1"/>
    <property type="molecule type" value="Genomic_DNA"/>
</dbReference>
<feature type="binding site" evidence="12">
    <location>
        <position position="272"/>
    </location>
    <ligand>
        <name>Mg(2+)</name>
        <dbReference type="ChEBI" id="CHEBI:18420"/>
    </ligand>
</feature>
<dbReference type="GO" id="GO:0046872">
    <property type="term" value="F:metal ion binding"/>
    <property type="evidence" value="ECO:0007669"/>
    <property type="project" value="UniProtKB-UniRule"/>
</dbReference>
<comment type="similarity">
    <text evidence="1 11">Belongs to the ApbE family.</text>
</comment>
<dbReference type="OrthoDB" id="9778595at2"/>
<protein>
    <recommendedName>
        <fullName evidence="3 11">FAD:protein FMN transferase</fullName>
        <ecNumber evidence="2 11">2.7.1.180</ecNumber>
    </recommendedName>
    <alternativeName>
        <fullName evidence="9 11">Flavin transferase</fullName>
    </alternativeName>
</protein>
<accession>A0A0R0CIZ3</accession>
<dbReference type="SUPFAM" id="SSF143631">
    <property type="entry name" value="ApbE-like"/>
    <property type="match status" value="1"/>
</dbReference>
<evidence type="ECO:0000256" key="12">
    <source>
        <dbReference type="PIRSR" id="PIRSR006268-2"/>
    </source>
</evidence>
<keyword evidence="6 11" id="KW-0479">Metal-binding</keyword>
<evidence type="ECO:0000256" key="5">
    <source>
        <dbReference type="ARBA" id="ARBA00022679"/>
    </source>
</evidence>
<comment type="cofactor">
    <cofactor evidence="12">
        <name>Mg(2+)</name>
        <dbReference type="ChEBI" id="CHEBI:18420"/>
    </cofactor>
    <cofactor evidence="12">
        <name>Mn(2+)</name>
        <dbReference type="ChEBI" id="CHEBI:29035"/>
    </cofactor>
    <text evidence="12">Magnesium. Can also use manganese.</text>
</comment>
<keyword evidence="5 11" id="KW-0808">Transferase</keyword>
<keyword evidence="4 11" id="KW-0285">Flavoprotein</keyword>
<sequence>MSPTSDIAALGGHTMGTRWSVKLVAPRSRDLHALHAGIQAELDRVVAQMSTWEVDSDISRYNRAIANSWHALPNDFWTVLSAAHDIAARSDGAFDPSIGPLVALWGFGADAAAQRVPDPAQLADVGSRCGWSKLKLDPQTQSVLQPGELRLDLSAIAKGYGVDLVSRWLHRNGVDAALVEVGGELHGYGLKPDGQPWRVLVESAPEEDAGAEYPPRVLALNDLAIATSGDRWHHYEHEGVSYSHTLDPRTQAPVTRATAAVTVIDREAMLADAWATALTVMGAEQGLAFAKQHDLAARFVSRGNAGLEEVMTPAFQRYLDADAQ</sequence>
<gene>
    <name evidence="13" type="ORF">ABB26_06180</name>
</gene>
<evidence type="ECO:0000256" key="9">
    <source>
        <dbReference type="ARBA" id="ARBA00031306"/>
    </source>
</evidence>
<dbReference type="PANTHER" id="PTHR30040">
    <property type="entry name" value="THIAMINE BIOSYNTHESIS LIPOPROTEIN APBE"/>
    <property type="match status" value="1"/>
</dbReference>
<dbReference type="Gene3D" id="3.10.520.10">
    <property type="entry name" value="ApbE-like domains"/>
    <property type="match status" value="1"/>
</dbReference>
<evidence type="ECO:0000256" key="3">
    <source>
        <dbReference type="ARBA" id="ARBA00016337"/>
    </source>
</evidence>
<evidence type="ECO:0000256" key="11">
    <source>
        <dbReference type="PIRNR" id="PIRNR006268"/>
    </source>
</evidence>
<name>A0A0R0CIZ3_9GAMM</name>
<evidence type="ECO:0000256" key="7">
    <source>
        <dbReference type="ARBA" id="ARBA00022827"/>
    </source>
</evidence>
<evidence type="ECO:0000256" key="10">
    <source>
        <dbReference type="ARBA" id="ARBA00048540"/>
    </source>
</evidence>
<dbReference type="Pfam" id="PF02424">
    <property type="entry name" value="ApbE"/>
    <property type="match status" value="1"/>
</dbReference>
<evidence type="ECO:0000256" key="2">
    <source>
        <dbReference type="ARBA" id="ARBA00011955"/>
    </source>
</evidence>
<evidence type="ECO:0000313" key="14">
    <source>
        <dbReference type="Proteomes" id="UP000050864"/>
    </source>
</evidence>
<evidence type="ECO:0000256" key="6">
    <source>
        <dbReference type="ARBA" id="ARBA00022723"/>
    </source>
</evidence>
<dbReference type="PATRIC" id="fig|405444.3.peg.237"/>
<keyword evidence="14" id="KW-1185">Reference proteome</keyword>
<reference evidence="13 14" key="1">
    <citation type="submission" date="2015-05" db="EMBL/GenBank/DDBJ databases">
        <title>Genome sequencing and analysis of members of genus Stenotrophomonas.</title>
        <authorList>
            <person name="Patil P.P."/>
            <person name="Midha S."/>
            <person name="Patil P.B."/>
        </authorList>
    </citation>
    <scope>NUCLEOTIDE SEQUENCE [LARGE SCALE GENOMIC DNA]</scope>
    <source>
        <strain evidence="13 14">DSM 18929</strain>
    </source>
</reference>
<dbReference type="EC" id="2.7.1.180" evidence="2 11"/>
<dbReference type="AlphaFoldDB" id="A0A0R0CIZ3"/>
<evidence type="ECO:0000256" key="1">
    <source>
        <dbReference type="ARBA" id="ARBA00008282"/>
    </source>
</evidence>
<dbReference type="GO" id="GO:0016740">
    <property type="term" value="F:transferase activity"/>
    <property type="evidence" value="ECO:0007669"/>
    <property type="project" value="UniProtKB-UniRule"/>
</dbReference>
<dbReference type="InterPro" id="IPR024932">
    <property type="entry name" value="ApbE"/>
</dbReference>
<feature type="binding site" evidence="12">
    <location>
        <position position="155"/>
    </location>
    <ligand>
        <name>Mg(2+)</name>
        <dbReference type="ChEBI" id="CHEBI:18420"/>
    </ligand>
</feature>